<dbReference type="GO" id="GO:0003824">
    <property type="term" value="F:catalytic activity"/>
    <property type="evidence" value="ECO:0007669"/>
    <property type="project" value="InterPro"/>
</dbReference>
<dbReference type="InterPro" id="IPR036217">
    <property type="entry name" value="MethylDNA_cys_MeTrfase_DNAb"/>
</dbReference>
<dbReference type="EMBL" id="BARW01003876">
    <property type="protein sequence ID" value="GAI58983.1"/>
    <property type="molecule type" value="Genomic_DNA"/>
</dbReference>
<dbReference type="GO" id="GO:0006281">
    <property type="term" value="P:DNA repair"/>
    <property type="evidence" value="ECO:0007669"/>
    <property type="project" value="InterPro"/>
</dbReference>
<dbReference type="InterPro" id="IPR036388">
    <property type="entry name" value="WH-like_DNA-bd_sf"/>
</dbReference>
<protein>
    <recommendedName>
        <fullName evidence="2">Methylated-DNA-[protein]-cysteine S-methyltransferase DNA binding domain-containing protein</fullName>
    </recommendedName>
</protein>
<evidence type="ECO:0000259" key="2">
    <source>
        <dbReference type="Pfam" id="PF01035"/>
    </source>
</evidence>
<accession>X1PT33</accession>
<dbReference type="AlphaFoldDB" id="X1PT33"/>
<evidence type="ECO:0000256" key="1">
    <source>
        <dbReference type="ARBA" id="ARBA00022763"/>
    </source>
</evidence>
<keyword evidence="1" id="KW-0227">DNA damage</keyword>
<dbReference type="PANTHER" id="PTHR42942">
    <property type="entry name" value="6-O-METHYLGUANINE DNA METHYLTRANSFERASE"/>
    <property type="match status" value="1"/>
</dbReference>
<evidence type="ECO:0000313" key="3">
    <source>
        <dbReference type="EMBL" id="GAI58983.1"/>
    </source>
</evidence>
<dbReference type="NCBIfam" id="TIGR00589">
    <property type="entry name" value="ogt"/>
    <property type="match status" value="1"/>
</dbReference>
<dbReference type="InterPro" id="IPR014048">
    <property type="entry name" value="MethylDNA_cys_MeTrfase_DNA-bd"/>
</dbReference>
<dbReference type="SUPFAM" id="SSF46767">
    <property type="entry name" value="Methylated DNA-protein cysteine methyltransferase, C-terminal domain"/>
    <property type="match status" value="1"/>
</dbReference>
<reference evidence="3" key="1">
    <citation type="journal article" date="2014" name="Front. Microbiol.">
        <title>High frequency of phylogenetically diverse reductive dehalogenase-homologous genes in deep subseafloor sedimentary metagenomes.</title>
        <authorList>
            <person name="Kawai M."/>
            <person name="Futagami T."/>
            <person name="Toyoda A."/>
            <person name="Takaki Y."/>
            <person name="Nishi S."/>
            <person name="Hori S."/>
            <person name="Arai W."/>
            <person name="Tsubouchi T."/>
            <person name="Morono Y."/>
            <person name="Uchiyama I."/>
            <person name="Ito T."/>
            <person name="Fujiyama A."/>
            <person name="Inagaki F."/>
            <person name="Takami H."/>
        </authorList>
    </citation>
    <scope>NUCLEOTIDE SEQUENCE</scope>
    <source>
        <strain evidence="3">Expedition CK06-06</strain>
    </source>
</reference>
<comment type="caution">
    <text evidence="3">The sequence shown here is derived from an EMBL/GenBank/DDBJ whole genome shotgun (WGS) entry which is preliminary data.</text>
</comment>
<gene>
    <name evidence="3" type="ORF">S12H4_09520</name>
</gene>
<dbReference type="CDD" id="cd06445">
    <property type="entry name" value="ATase"/>
    <property type="match status" value="1"/>
</dbReference>
<organism evidence="3">
    <name type="scientific">marine sediment metagenome</name>
    <dbReference type="NCBI Taxonomy" id="412755"/>
    <lineage>
        <taxon>unclassified sequences</taxon>
        <taxon>metagenomes</taxon>
        <taxon>ecological metagenomes</taxon>
    </lineage>
</organism>
<dbReference type="Pfam" id="PF01035">
    <property type="entry name" value="DNA_binding_1"/>
    <property type="match status" value="1"/>
</dbReference>
<dbReference type="InterPro" id="IPR052520">
    <property type="entry name" value="ATL_DNA_repair"/>
</dbReference>
<feature type="domain" description="Methylated-DNA-[protein]-cysteine S-methyltransferase DNA binding" evidence="2">
    <location>
        <begin position="7"/>
        <end position="88"/>
    </location>
</feature>
<dbReference type="PANTHER" id="PTHR42942:SF1">
    <property type="entry name" value="ALKYLTRANSFERASE-LIKE PROTEIN 1"/>
    <property type="match status" value="1"/>
</dbReference>
<sequence>MICITSNFTRDVIKIIKNIPSGKVLTYGRIAKLAGNPQAARQVSWLLHSSTKKYNLPWHRVINSQGKISMKSYDDREHQKHLLEKEQVEFRDNYKIDLKEYLWEIESIEHL</sequence>
<dbReference type="Gene3D" id="1.10.10.10">
    <property type="entry name" value="Winged helix-like DNA-binding domain superfamily/Winged helix DNA-binding domain"/>
    <property type="match status" value="1"/>
</dbReference>
<name>X1PT33_9ZZZZ</name>
<proteinExistence type="predicted"/>